<keyword evidence="2" id="KW-1185">Reference proteome</keyword>
<dbReference type="OrthoDB" id="2135762at2759"/>
<dbReference type="Proteomes" id="UP000077266">
    <property type="component" value="Unassembled WGS sequence"/>
</dbReference>
<protein>
    <submittedName>
        <fullName evidence="1">Uncharacterized protein</fullName>
    </submittedName>
</protein>
<proteinExistence type="predicted"/>
<dbReference type="AlphaFoldDB" id="A0A166A683"/>
<reference evidence="1 2" key="1">
    <citation type="journal article" date="2016" name="Mol. Biol. Evol.">
        <title>Comparative Genomics of Early-Diverging Mushroom-Forming Fungi Provides Insights into the Origins of Lignocellulose Decay Capabilities.</title>
        <authorList>
            <person name="Nagy L.G."/>
            <person name="Riley R."/>
            <person name="Tritt A."/>
            <person name="Adam C."/>
            <person name="Daum C."/>
            <person name="Floudas D."/>
            <person name="Sun H."/>
            <person name="Yadav J.S."/>
            <person name="Pangilinan J."/>
            <person name="Larsson K.H."/>
            <person name="Matsuura K."/>
            <person name="Barry K."/>
            <person name="Labutti K."/>
            <person name="Kuo R."/>
            <person name="Ohm R.A."/>
            <person name="Bhattacharya S.S."/>
            <person name="Shirouzu T."/>
            <person name="Yoshinaga Y."/>
            <person name="Martin F.M."/>
            <person name="Grigoriev I.V."/>
            <person name="Hibbett D.S."/>
        </authorList>
    </citation>
    <scope>NUCLEOTIDE SEQUENCE [LARGE SCALE GENOMIC DNA]</scope>
    <source>
        <strain evidence="1 2">HHB12029</strain>
    </source>
</reference>
<dbReference type="EMBL" id="KV426088">
    <property type="protein sequence ID" value="KZV88869.1"/>
    <property type="molecule type" value="Genomic_DNA"/>
</dbReference>
<accession>A0A166A683</accession>
<organism evidence="1 2">
    <name type="scientific">Exidia glandulosa HHB12029</name>
    <dbReference type="NCBI Taxonomy" id="1314781"/>
    <lineage>
        <taxon>Eukaryota</taxon>
        <taxon>Fungi</taxon>
        <taxon>Dikarya</taxon>
        <taxon>Basidiomycota</taxon>
        <taxon>Agaricomycotina</taxon>
        <taxon>Agaricomycetes</taxon>
        <taxon>Auriculariales</taxon>
        <taxon>Exidiaceae</taxon>
        <taxon>Exidia</taxon>
    </lineage>
</organism>
<evidence type="ECO:0000313" key="1">
    <source>
        <dbReference type="EMBL" id="KZV88869.1"/>
    </source>
</evidence>
<dbReference type="InParanoid" id="A0A166A683"/>
<dbReference type="FunCoup" id="A0A166A683">
    <property type="interactions" value="21"/>
</dbReference>
<name>A0A166A683_EXIGL</name>
<evidence type="ECO:0000313" key="2">
    <source>
        <dbReference type="Proteomes" id="UP000077266"/>
    </source>
</evidence>
<gene>
    <name evidence="1" type="ORF">EXIGLDRAFT_650734</name>
</gene>
<sequence length="197" mass="21882">MDASAELPRISVDTIQDWQRVTSSLDDALNAALERVISQADNPDALRAHMKRWKDSTLDAAKPNLRVNGHNFEDVAEQGATEPFDEALDRSIWALSAERIAWDKTLSDRRRSAPLEVEALVQDLLDKQSELEPPIPSPSDMVVDADTSFDADRHREVAASHAFMSEAVQELSKEVPELLRKKELAAQAAQDILASQT</sequence>